<feature type="region of interest" description="Disordered" evidence="4">
    <location>
        <begin position="154"/>
        <end position="188"/>
    </location>
</feature>
<feature type="region of interest" description="Disordered" evidence="4">
    <location>
        <begin position="271"/>
        <end position="292"/>
    </location>
</feature>
<dbReference type="PANTHER" id="PTHR22792">
    <property type="entry name" value="LUPUS LA PROTEIN-RELATED"/>
    <property type="match status" value="1"/>
</dbReference>
<feature type="compositionally biased region" description="Basic and acidic residues" evidence="4">
    <location>
        <begin position="346"/>
        <end position="361"/>
    </location>
</feature>
<evidence type="ECO:0000256" key="3">
    <source>
        <dbReference type="PROSITE-ProRule" id="PRU00332"/>
    </source>
</evidence>
<feature type="compositionally biased region" description="Polar residues" evidence="4">
    <location>
        <begin position="18"/>
        <end position="29"/>
    </location>
</feature>
<gene>
    <name evidence="6" type="ORF">IV203_016610</name>
</gene>
<dbReference type="OrthoDB" id="340227at2759"/>
<evidence type="ECO:0000313" key="7">
    <source>
        <dbReference type="Proteomes" id="UP000693970"/>
    </source>
</evidence>
<evidence type="ECO:0000313" key="6">
    <source>
        <dbReference type="EMBL" id="KAG7347905.1"/>
    </source>
</evidence>
<evidence type="ECO:0000256" key="1">
    <source>
        <dbReference type="ARBA" id="ARBA00022553"/>
    </source>
</evidence>
<dbReference type="PROSITE" id="PS50961">
    <property type="entry name" value="HTH_LA"/>
    <property type="match status" value="1"/>
</dbReference>
<dbReference type="Pfam" id="PF26088">
    <property type="entry name" value="RRM_LARP4"/>
    <property type="match status" value="1"/>
</dbReference>
<reference evidence="6" key="2">
    <citation type="submission" date="2021-04" db="EMBL/GenBank/DDBJ databases">
        <authorList>
            <person name="Podell S."/>
        </authorList>
    </citation>
    <scope>NUCLEOTIDE SEQUENCE</scope>
    <source>
        <strain evidence="6">Hildebrandi</strain>
    </source>
</reference>
<feature type="compositionally biased region" description="Basic and acidic residues" evidence="4">
    <location>
        <begin position="402"/>
        <end position="421"/>
    </location>
</feature>
<name>A0A9K3PHY6_9STRA</name>
<dbReference type="GO" id="GO:0005829">
    <property type="term" value="C:cytosol"/>
    <property type="evidence" value="ECO:0007669"/>
    <property type="project" value="TreeGrafter"/>
</dbReference>
<feature type="region of interest" description="Disordered" evidence="4">
    <location>
        <begin position="304"/>
        <end position="455"/>
    </location>
</feature>
<keyword evidence="7" id="KW-1185">Reference proteome</keyword>
<evidence type="ECO:0000256" key="4">
    <source>
        <dbReference type="SAM" id="MobiDB-lite"/>
    </source>
</evidence>
<dbReference type="SMART" id="SM00715">
    <property type="entry name" value="LA"/>
    <property type="match status" value="1"/>
</dbReference>
<feature type="region of interest" description="Disordered" evidence="4">
    <location>
        <begin position="1"/>
        <end position="30"/>
    </location>
</feature>
<evidence type="ECO:0000259" key="5">
    <source>
        <dbReference type="PROSITE" id="PS50961"/>
    </source>
</evidence>
<dbReference type="InterPro" id="IPR058699">
    <property type="entry name" value="RRM_LARP4/4B"/>
</dbReference>
<dbReference type="EMBL" id="JAGRRH010000020">
    <property type="protein sequence ID" value="KAG7347905.1"/>
    <property type="molecule type" value="Genomic_DNA"/>
</dbReference>
<dbReference type="InterPro" id="IPR006630">
    <property type="entry name" value="La_HTH"/>
</dbReference>
<protein>
    <submittedName>
        <fullName evidence="6">La domain containing protein</fullName>
    </submittedName>
</protein>
<organism evidence="6 7">
    <name type="scientific">Nitzschia inconspicua</name>
    <dbReference type="NCBI Taxonomy" id="303405"/>
    <lineage>
        <taxon>Eukaryota</taxon>
        <taxon>Sar</taxon>
        <taxon>Stramenopiles</taxon>
        <taxon>Ochrophyta</taxon>
        <taxon>Bacillariophyta</taxon>
        <taxon>Bacillariophyceae</taxon>
        <taxon>Bacillariophycidae</taxon>
        <taxon>Bacillariales</taxon>
        <taxon>Bacillariaceae</taxon>
        <taxon>Nitzschia</taxon>
    </lineage>
</organism>
<dbReference type="AlphaFoldDB" id="A0A9K3PHY6"/>
<dbReference type="Proteomes" id="UP000693970">
    <property type="component" value="Unassembled WGS sequence"/>
</dbReference>
<feature type="compositionally biased region" description="Basic and acidic residues" evidence="4">
    <location>
        <begin position="1"/>
        <end position="10"/>
    </location>
</feature>
<feature type="compositionally biased region" description="Basic residues" evidence="4">
    <location>
        <begin position="314"/>
        <end position="326"/>
    </location>
</feature>
<keyword evidence="1" id="KW-0597">Phosphoprotein</keyword>
<feature type="compositionally biased region" description="Polar residues" evidence="4">
    <location>
        <begin position="168"/>
        <end position="182"/>
    </location>
</feature>
<sequence>MSPSAEDRPRYLNGDSMGINQSSSASEAGTCSDDCNHVNQLKKQQEQRVFQLLAKQLEYYFSTVNLEKDTYLSTLRSLNDGYVPVSIIANFGKVQSLVPLESAFEAVQTAATNFSTLLEVVMVSSDTGKRILNDDKSLKAVVAVGPVTGEPIPMDHLLSGPTAGGPHGSSQGQTSNSKDLATSFSASPSISSSVQNTIILRETPDGVTEESIRELFAFEGCPAIESLHLDLQSCWFVILDTSSRDTMVDVMFKLRSRKFSSGEAVKARLKSSALTSLSPSPVPVTTSLQQSSDPKMFMYAPQLIPGSQDQQNGNKKKQSKGRKIKGKNQQQKVVCVNKHNRHSKSSGREIINRQQGKHDAPSRSSPSTFSPDIEEKRQNPPKLGEEDFPQLPLSEETQTNKIEVEKVPDARSDADNEEFVKNRMGGFSDSSSTATASTSSTPTPSQPNSSVLMGGYAAAARKPAAPAIKQNKNSEIVKMNVDTKRSKTGEIEYKPAGSKREAPSRGRKIENDRNMDAAVMVQPPSWGGGRSFADILRKKTLAATAASLPQQTV</sequence>
<feature type="region of interest" description="Disordered" evidence="4">
    <location>
        <begin position="482"/>
        <end position="529"/>
    </location>
</feature>
<reference evidence="6" key="1">
    <citation type="journal article" date="2021" name="Sci. Rep.">
        <title>Diploid genomic architecture of Nitzschia inconspicua, an elite biomass production diatom.</title>
        <authorList>
            <person name="Oliver A."/>
            <person name="Podell S."/>
            <person name="Pinowska A."/>
            <person name="Traller J.C."/>
            <person name="Smith S.R."/>
            <person name="McClure R."/>
            <person name="Beliaev A."/>
            <person name="Bohutskyi P."/>
            <person name="Hill E.A."/>
            <person name="Rabines A."/>
            <person name="Zheng H."/>
            <person name="Allen L.Z."/>
            <person name="Kuo A."/>
            <person name="Grigoriev I.V."/>
            <person name="Allen A.E."/>
            <person name="Hazlebeck D."/>
            <person name="Allen E.E."/>
        </authorList>
    </citation>
    <scope>NUCLEOTIDE SEQUENCE</scope>
    <source>
        <strain evidence="6">Hildebrandi</strain>
    </source>
</reference>
<dbReference type="Pfam" id="PF05383">
    <property type="entry name" value="La"/>
    <property type="match status" value="1"/>
</dbReference>
<accession>A0A9K3PHY6</accession>
<keyword evidence="2 3" id="KW-0694">RNA-binding</keyword>
<dbReference type="GO" id="GO:0003730">
    <property type="term" value="F:mRNA 3'-UTR binding"/>
    <property type="evidence" value="ECO:0007669"/>
    <property type="project" value="TreeGrafter"/>
</dbReference>
<dbReference type="GO" id="GO:0010494">
    <property type="term" value="C:cytoplasmic stress granule"/>
    <property type="evidence" value="ECO:0007669"/>
    <property type="project" value="TreeGrafter"/>
</dbReference>
<feature type="compositionally biased region" description="Basic and acidic residues" evidence="4">
    <location>
        <begin position="482"/>
        <end position="515"/>
    </location>
</feature>
<dbReference type="PANTHER" id="PTHR22792:SF131">
    <property type="entry name" value="LA-RELATED PROTEIN LARP4B"/>
    <property type="match status" value="1"/>
</dbReference>
<dbReference type="InterPro" id="IPR045180">
    <property type="entry name" value="La_dom_prot"/>
</dbReference>
<evidence type="ECO:0000256" key="2">
    <source>
        <dbReference type="ARBA" id="ARBA00022884"/>
    </source>
</evidence>
<proteinExistence type="predicted"/>
<comment type="caution">
    <text evidence="6">The sequence shown here is derived from an EMBL/GenBank/DDBJ whole genome shotgun (WGS) entry which is preliminary data.</text>
</comment>
<dbReference type="GO" id="GO:0045727">
    <property type="term" value="P:positive regulation of translation"/>
    <property type="evidence" value="ECO:0007669"/>
    <property type="project" value="TreeGrafter"/>
</dbReference>
<feature type="domain" description="HTH La-type RNA-binding" evidence="5">
    <location>
        <begin position="43"/>
        <end position="140"/>
    </location>
</feature>
<feature type="compositionally biased region" description="Low complexity" evidence="4">
    <location>
        <begin position="271"/>
        <end position="288"/>
    </location>
</feature>
<feature type="compositionally biased region" description="Low complexity" evidence="4">
    <location>
        <begin position="428"/>
        <end position="450"/>
    </location>
</feature>